<organism evidence="6 7">
    <name type="scientific">Meiothermus hypogaeus NBRC 106114</name>
    <dbReference type="NCBI Taxonomy" id="1227553"/>
    <lineage>
        <taxon>Bacteria</taxon>
        <taxon>Thermotogati</taxon>
        <taxon>Deinococcota</taxon>
        <taxon>Deinococci</taxon>
        <taxon>Thermales</taxon>
        <taxon>Thermaceae</taxon>
        <taxon>Meiothermus</taxon>
    </lineage>
</organism>
<dbReference type="OrthoDB" id="9801052at2"/>
<dbReference type="AlphaFoldDB" id="A0A511R3I3"/>
<sequence>MERPSKEVIQENRDYTLFSWSVQSTSNPIHMARSQGVWFWDGDGNKWLDFSSQLININVGHQHPKVLEAIKKQVDELCFAGPSFATEPRGQLGKKLAEVTGLAKSFFCLGGAEANENAMKMARLYTGRDKIITRYRSYHGATMGAMTASGDPRRWPVEPGIPGIVRAFDPYCYRCPFGKTPDSCQRECVSHIEEIIQMEGPHTIAAIMVEGITGSNGLLVPPDDYYPKLRALCDKYGILLITDEVMSGFGRTGKWLSTQHYGIKPDIVTCAKGLTSGYMPLGAVIVSKPIADFFEDHMLWGGLTYSGHPVSCAAAVANLAVYEEEHLFENTEAQGKYLGERLEAMRKKYACVGDVRYIGLFSVLELVKDKATKEPLAPFNGTSPEMQKLAGYLKSKHIYAFSRFNMLWVCPPLVINREELKYGLDVIEEGLALVDEALGVVGAAAD</sequence>
<comment type="caution">
    <text evidence="6">The sequence shown here is derived from an EMBL/GenBank/DDBJ whole genome shotgun (WGS) entry which is preliminary data.</text>
</comment>
<dbReference type="Proteomes" id="UP000321197">
    <property type="component" value="Unassembled WGS sequence"/>
</dbReference>
<dbReference type="PANTHER" id="PTHR43094:SF1">
    <property type="entry name" value="AMINOTRANSFERASE CLASS-III"/>
    <property type="match status" value="1"/>
</dbReference>
<keyword evidence="6" id="KW-0032">Aminotransferase</keyword>
<dbReference type="CDD" id="cd00610">
    <property type="entry name" value="OAT_like"/>
    <property type="match status" value="1"/>
</dbReference>
<keyword evidence="6" id="KW-0808">Transferase</keyword>
<dbReference type="GO" id="GO:0005829">
    <property type="term" value="C:cytosol"/>
    <property type="evidence" value="ECO:0007669"/>
    <property type="project" value="TreeGrafter"/>
</dbReference>
<name>A0A511R3I3_9DEIN</name>
<dbReference type="Pfam" id="PF00202">
    <property type="entry name" value="Aminotran_3"/>
    <property type="match status" value="1"/>
</dbReference>
<dbReference type="Gene3D" id="3.40.640.10">
    <property type="entry name" value="Type I PLP-dependent aspartate aminotransferase-like (Major domain)"/>
    <property type="match status" value="1"/>
</dbReference>
<comment type="cofactor">
    <cofactor evidence="1">
        <name>pyridoxal 5'-phosphate</name>
        <dbReference type="ChEBI" id="CHEBI:597326"/>
    </cofactor>
</comment>
<dbReference type="SUPFAM" id="SSF53383">
    <property type="entry name" value="PLP-dependent transferases"/>
    <property type="match status" value="1"/>
</dbReference>
<dbReference type="PROSITE" id="PS00600">
    <property type="entry name" value="AA_TRANSFER_CLASS_3"/>
    <property type="match status" value="1"/>
</dbReference>
<dbReference type="InterPro" id="IPR015424">
    <property type="entry name" value="PyrdxlP-dep_Trfase"/>
</dbReference>
<evidence type="ECO:0000256" key="2">
    <source>
        <dbReference type="ARBA" id="ARBA00008954"/>
    </source>
</evidence>
<dbReference type="FunFam" id="3.40.640.10:FF:000004">
    <property type="entry name" value="Acetylornithine aminotransferase"/>
    <property type="match status" value="1"/>
</dbReference>
<evidence type="ECO:0000313" key="6">
    <source>
        <dbReference type="EMBL" id="GEM84125.1"/>
    </source>
</evidence>
<keyword evidence="4 5" id="KW-0663">Pyridoxal phosphate</keyword>
<dbReference type="GO" id="GO:0008483">
    <property type="term" value="F:transaminase activity"/>
    <property type="evidence" value="ECO:0007669"/>
    <property type="project" value="UniProtKB-KW"/>
</dbReference>
<keyword evidence="3" id="KW-0963">Cytoplasm</keyword>
<dbReference type="EMBL" id="BJXL01000079">
    <property type="protein sequence ID" value="GEM84125.1"/>
    <property type="molecule type" value="Genomic_DNA"/>
</dbReference>
<accession>A0A511R3I3</accession>
<comment type="similarity">
    <text evidence="2 5">Belongs to the class-III pyridoxal-phosphate-dependent aminotransferase family.</text>
</comment>
<dbReference type="PANTHER" id="PTHR43094">
    <property type="entry name" value="AMINOTRANSFERASE"/>
    <property type="match status" value="1"/>
</dbReference>
<dbReference type="GO" id="GO:0030170">
    <property type="term" value="F:pyridoxal phosphate binding"/>
    <property type="evidence" value="ECO:0007669"/>
    <property type="project" value="InterPro"/>
</dbReference>
<proteinExistence type="inferred from homology"/>
<evidence type="ECO:0000256" key="3">
    <source>
        <dbReference type="ARBA" id="ARBA00022490"/>
    </source>
</evidence>
<evidence type="ECO:0000256" key="4">
    <source>
        <dbReference type="ARBA" id="ARBA00022898"/>
    </source>
</evidence>
<dbReference type="Gene3D" id="3.90.1150.10">
    <property type="entry name" value="Aspartate Aminotransferase, domain 1"/>
    <property type="match status" value="1"/>
</dbReference>
<dbReference type="RefSeq" id="WP_119340948.1">
    <property type="nucleotide sequence ID" value="NZ_BJXL01000079.1"/>
</dbReference>
<evidence type="ECO:0000313" key="7">
    <source>
        <dbReference type="Proteomes" id="UP000321197"/>
    </source>
</evidence>
<dbReference type="InterPro" id="IPR015422">
    <property type="entry name" value="PyrdxlP-dep_Trfase_small"/>
</dbReference>
<dbReference type="NCBIfam" id="NF004718">
    <property type="entry name" value="PRK06062.1"/>
    <property type="match status" value="1"/>
</dbReference>
<protein>
    <submittedName>
        <fullName evidence="6">Aspartate aminotransferase family protein</fullName>
    </submittedName>
</protein>
<evidence type="ECO:0000256" key="5">
    <source>
        <dbReference type="RuleBase" id="RU003560"/>
    </source>
</evidence>
<evidence type="ECO:0000256" key="1">
    <source>
        <dbReference type="ARBA" id="ARBA00001933"/>
    </source>
</evidence>
<dbReference type="InterPro" id="IPR005814">
    <property type="entry name" value="Aminotrans_3"/>
</dbReference>
<dbReference type="InterPro" id="IPR049704">
    <property type="entry name" value="Aminotrans_3_PPA_site"/>
</dbReference>
<reference evidence="6 7" key="1">
    <citation type="submission" date="2019-07" db="EMBL/GenBank/DDBJ databases">
        <title>Whole genome shotgun sequence of Meiothermus hypogaeus NBRC 106114.</title>
        <authorList>
            <person name="Hosoyama A."/>
            <person name="Uohara A."/>
            <person name="Ohji S."/>
            <person name="Ichikawa N."/>
        </authorList>
    </citation>
    <scope>NUCLEOTIDE SEQUENCE [LARGE SCALE GENOMIC DNA]</scope>
    <source>
        <strain evidence="6 7">NBRC 106114</strain>
    </source>
</reference>
<dbReference type="InterPro" id="IPR015421">
    <property type="entry name" value="PyrdxlP-dep_Trfase_major"/>
</dbReference>
<gene>
    <name evidence="6" type="ORF">MHY01S_22910</name>
</gene>